<reference evidence="1" key="2">
    <citation type="journal article" date="2021" name="PeerJ">
        <title>Extensive microbial diversity within the chicken gut microbiome revealed by metagenomics and culture.</title>
        <authorList>
            <person name="Gilroy R."/>
            <person name="Ravi A."/>
            <person name="Getino M."/>
            <person name="Pursley I."/>
            <person name="Horton D.L."/>
            <person name="Alikhan N.F."/>
            <person name="Baker D."/>
            <person name="Gharbi K."/>
            <person name="Hall N."/>
            <person name="Watson M."/>
            <person name="Adriaenssens E.M."/>
            <person name="Foster-Nyarko E."/>
            <person name="Jarju S."/>
            <person name="Secka A."/>
            <person name="Antonio M."/>
            <person name="Oren A."/>
            <person name="Chaudhuri R.R."/>
            <person name="La Ragione R."/>
            <person name="Hildebrand F."/>
            <person name="Pallen M.J."/>
        </authorList>
    </citation>
    <scope>NUCLEOTIDE SEQUENCE</scope>
    <source>
        <strain evidence="1">CHK178-757</strain>
    </source>
</reference>
<sequence length="79" mass="9172">MAGSKQFLTFTQQVDYLKNVKGITISSDQFTEDILQRIGYFALMGGYKELFRVPFSKKYKPGTSFDEIWKSITRYTLTP</sequence>
<dbReference type="Proteomes" id="UP000823927">
    <property type="component" value="Unassembled WGS sequence"/>
</dbReference>
<gene>
    <name evidence="1" type="ORF">IAB46_06755</name>
</gene>
<protein>
    <submittedName>
        <fullName evidence="1">Abi family protein</fullName>
    </submittedName>
</protein>
<evidence type="ECO:0000313" key="2">
    <source>
        <dbReference type="Proteomes" id="UP000823927"/>
    </source>
</evidence>
<reference evidence="1" key="1">
    <citation type="submission" date="2020-10" db="EMBL/GenBank/DDBJ databases">
        <authorList>
            <person name="Gilroy R."/>
        </authorList>
    </citation>
    <scope>NUCLEOTIDE SEQUENCE</scope>
    <source>
        <strain evidence="1">CHK178-757</strain>
    </source>
</reference>
<organism evidence="1 2">
    <name type="scientific">Candidatus Scybalocola faecigallinarum</name>
    <dbReference type="NCBI Taxonomy" id="2840941"/>
    <lineage>
        <taxon>Bacteria</taxon>
        <taxon>Bacillati</taxon>
        <taxon>Bacillota</taxon>
        <taxon>Clostridia</taxon>
        <taxon>Lachnospirales</taxon>
        <taxon>Lachnospiraceae</taxon>
        <taxon>Lachnospiraceae incertae sedis</taxon>
        <taxon>Candidatus Scybalocola (ex Gilroy et al. 2021)</taxon>
    </lineage>
</organism>
<comment type="caution">
    <text evidence="1">The sequence shown here is derived from an EMBL/GenBank/DDBJ whole genome shotgun (WGS) entry which is preliminary data.</text>
</comment>
<dbReference type="AlphaFoldDB" id="A0A9D1F4N6"/>
<evidence type="ECO:0000313" key="1">
    <source>
        <dbReference type="EMBL" id="HIS47245.1"/>
    </source>
</evidence>
<accession>A0A9D1F4N6</accession>
<proteinExistence type="predicted"/>
<name>A0A9D1F4N6_9FIRM</name>
<dbReference type="EMBL" id="DVIT01000026">
    <property type="protein sequence ID" value="HIS47245.1"/>
    <property type="molecule type" value="Genomic_DNA"/>
</dbReference>